<keyword evidence="1" id="KW-0496">Mitochondrion</keyword>
<comment type="subcellular location">
    <subcellularLocation>
        <location evidence="1">Mitochondrion</location>
    </subcellularLocation>
</comment>
<organism evidence="3 4">
    <name type="scientific">Gnomoniopsis smithogilvyi</name>
    <dbReference type="NCBI Taxonomy" id="1191159"/>
    <lineage>
        <taxon>Eukaryota</taxon>
        <taxon>Fungi</taxon>
        <taxon>Dikarya</taxon>
        <taxon>Ascomycota</taxon>
        <taxon>Pezizomycotina</taxon>
        <taxon>Sordariomycetes</taxon>
        <taxon>Sordariomycetidae</taxon>
        <taxon>Diaporthales</taxon>
        <taxon>Gnomoniaceae</taxon>
        <taxon>Gnomoniopsis</taxon>
    </lineage>
</organism>
<evidence type="ECO:0000313" key="3">
    <source>
        <dbReference type="EMBL" id="KAJ4390045.1"/>
    </source>
</evidence>
<evidence type="ECO:0000256" key="2">
    <source>
        <dbReference type="SAM" id="Coils"/>
    </source>
</evidence>
<dbReference type="Proteomes" id="UP001140453">
    <property type="component" value="Unassembled WGS sequence"/>
</dbReference>
<protein>
    <recommendedName>
        <fullName evidence="1">Altered inheritance of mitochondria protein 41</fullName>
    </recommendedName>
</protein>
<gene>
    <name evidence="1" type="primary">AIM41</name>
    <name evidence="3" type="ORF">N0V93_007518</name>
</gene>
<reference evidence="3" key="1">
    <citation type="submission" date="2022-10" db="EMBL/GenBank/DDBJ databases">
        <title>Tapping the CABI collections for fungal endophytes: first genome assemblies for Collariella, Neodidymelliopsis, Ascochyta clinopodiicola, Didymella pomorum, Didymosphaeria variabile, Neocosmospora piperis and Neocucurbitaria cava.</title>
        <authorList>
            <person name="Hill R."/>
        </authorList>
    </citation>
    <scope>NUCLEOTIDE SEQUENCE</scope>
    <source>
        <strain evidence="3">IMI 355082</strain>
    </source>
</reference>
<name>A0A9W8YTX7_9PEZI</name>
<feature type="coiled-coil region" evidence="2">
    <location>
        <begin position="98"/>
        <end position="129"/>
    </location>
</feature>
<dbReference type="OrthoDB" id="538640at2759"/>
<dbReference type="InterPro" id="IPR042184">
    <property type="entry name" value="YqeY/Aim41_N"/>
</dbReference>
<evidence type="ECO:0000313" key="4">
    <source>
        <dbReference type="Proteomes" id="UP001140453"/>
    </source>
</evidence>
<dbReference type="SUPFAM" id="SSF89095">
    <property type="entry name" value="GatB/YqeY motif"/>
    <property type="match status" value="1"/>
</dbReference>
<keyword evidence="4" id="KW-1185">Reference proteome</keyword>
<dbReference type="AlphaFoldDB" id="A0A9W8YTX7"/>
<dbReference type="EMBL" id="JAPEVB010000004">
    <property type="protein sequence ID" value="KAJ4390045.1"/>
    <property type="molecule type" value="Genomic_DNA"/>
</dbReference>
<dbReference type="Gene3D" id="1.10.1510.10">
    <property type="entry name" value="Uncharacterised protein YqeY/AIM41 PF09424, N-terminal domain"/>
    <property type="match status" value="1"/>
</dbReference>
<accession>A0A9W8YTX7</accession>
<dbReference type="PANTHER" id="PTHR28055">
    <property type="entry name" value="ALTERED INHERITANCE OF MITOCHONDRIA PROTEIN 41, MITOCHONDRIAL"/>
    <property type="match status" value="1"/>
</dbReference>
<sequence length="199" mass="21977">MASNLNTAMRQLAFAQTRHSIFRSQSKPRCLALPRCYSAETAPAPPPLLSKLKTDLKTAMRAKDAPRLAVLRNVLAATTNAAKTSSPVKTDIQLISLMQKTAKGNQEALEEAKAANRQDLVEKEEAQLRVIDEYVAGAGVKILEEDELRAIVEELVQRSEGKKQGEIMKELMSKDWAAEGKLVHKGTLAKMLQEVLQKK</sequence>
<dbReference type="Pfam" id="PF09424">
    <property type="entry name" value="YqeY"/>
    <property type="match status" value="1"/>
</dbReference>
<dbReference type="GO" id="GO:0005739">
    <property type="term" value="C:mitochondrion"/>
    <property type="evidence" value="ECO:0007669"/>
    <property type="project" value="UniProtKB-SubCell"/>
</dbReference>
<comment type="similarity">
    <text evidence="1">Belongs to the AIM41 family.</text>
</comment>
<dbReference type="PANTHER" id="PTHR28055:SF1">
    <property type="entry name" value="ALTERED INHERITANCE OF MITOCHONDRIA PROTEIN 41, MITOCHONDRIAL"/>
    <property type="match status" value="1"/>
</dbReference>
<dbReference type="InterPro" id="IPR019004">
    <property type="entry name" value="YqeY/Aim41"/>
</dbReference>
<proteinExistence type="inferred from homology"/>
<evidence type="ECO:0000256" key="1">
    <source>
        <dbReference type="RuleBase" id="RU365099"/>
    </source>
</evidence>
<dbReference type="InterPro" id="IPR003789">
    <property type="entry name" value="Asn/Gln_tRNA_amidoTrase-B-like"/>
</dbReference>
<dbReference type="GO" id="GO:0016884">
    <property type="term" value="F:carbon-nitrogen ligase activity, with glutamine as amido-N-donor"/>
    <property type="evidence" value="ECO:0007669"/>
    <property type="project" value="UniProtKB-UniRule"/>
</dbReference>
<comment type="caution">
    <text evidence="3">The sequence shown here is derived from an EMBL/GenBank/DDBJ whole genome shotgun (WGS) entry which is preliminary data.</text>
</comment>
<keyword evidence="2" id="KW-0175">Coiled coil</keyword>